<reference evidence="1 2" key="1">
    <citation type="submission" date="2019-03" db="EMBL/GenBank/DDBJ databases">
        <title>First draft genome of Liparis tanakae, snailfish: a comprehensive survey of snailfish specific genes.</title>
        <authorList>
            <person name="Kim W."/>
            <person name="Song I."/>
            <person name="Jeong J.-H."/>
            <person name="Kim D."/>
            <person name="Kim S."/>
            <person name="Ryu S."/>
            <person name="Song J.Y."/>
            <person name="Lee S.K."/>
        </authorList>
    </citation>
    <scope>NUCLEOTIDE SEQUENCE [LARGE SCALE GENOMIC DNA]</scope>
    <source>
        <tissue evidence="1">Muscle</tissue>
    </source>
</reference>
<evidence type="ECO:0000313" key="2">
    <source>
        <dbReference type="Proteomes" id="UP000314294"/>
    </source>
</evidence>
<keyword evidence="2" id="KW-1185">Reference proteome</keyword>
<comment type="caution">
    <text evidence="1">The sequence shown here is derived from an EMBL/GenBank/DDBJ whole genome shotgun (WGS) entry which is preliminary data.</text>
</comment>
<sequence>MQLLAIYTALTGRGIVLRSQLLAHNSPLCAPLFYLSAGLCLQRKGSGCHFASSLCGFQNNNNNYMNMAEANGALLAAGDVSSQPMQTL</sequence>
<gene>
    <name evidence="1" type="ORF">EYF80_058830</name>
</gene>
<dbReference type="EMBL" id="SRLO01003897">
    <property type="protein sequence ID" value="TNN31020.1"/>
    <property type="molecule type" value="Genomic_DNA"/>
</dbReference>
<evidence type="ECO:0000313" key="1">
    <source>
        <dbReference type="EMBL" id="TNN31020.1"/>
    </source>
</evidence>
<organism evidence="1 2">
    <name type="scientific">Liparis tanakae</name>
    <name type="common">Tanaka's snailfish</name>
    <dbReference type="NCBI Taxonomy" id="230148"/>
    <lineage>
        <taxon>Eukaryota</taxon>
        <taxon>Metazoa</taxon>
        <taxon>Chordata</taxon>
        <taxon>Craniata</taxon>
        <taxon>Vertebrata</taxon>
        <taxon>Euteleostomi</taxon>
        <taxon>Actinopterygii</taxon>
        <taxon>Neopterygii</taxon>
        <taxon>Teleostei</taxon>
        <taxon>Neoteleostei</taxon>
        <taxon>Acanthomorphata</taxon>
        <taxon>Eupercaria</taxon>
        <taxon>Perciformes</taxon>
        <taxon>Cottioidei</taxon>
        <taxon>Cottales</taxon>
        <taxon>Liparidae</taxon>
        <taxon>Liparis</taxon>
    </lineage>
</organism>
<name>A0A4Z2EQY2_9TELE</name>
<dbReference type="AlphaFoldDB" id="A0A4Z2EQY2"/>
<accession>A0A4Z2EQY2</accession>
<protein>
    <submittedName>
        <fullName evidence="1">Uncharacterized protein</fullName>
    </submittedName>
</protein>
<proteinExistence type="predicted"/>
<dbReference type="Proteomes" id="UP000314294">
    <property type="component" value="Unassembled WGS sequence"/>
</dbReference>